<evidence type="ECO:0000313" key="3">
    <source>
        <dbReference type="Proteomes" id="UP000027138"/>
    </source>
</evidence>
<evidence type="ECO:0000313" key="2">
    <source>
        <dbReference type="EMBL" id="KDP21149.1"/>
    </source>
</evidence>
<keyword evidence="3" id="KW-1185">Reference proteome</keyword>
<dbReference type="EMBL" id="KK915662">
    <property type="protein sequence ID" value="KDP21149.1"/>
    <property type="molecule type" value="Genomic_DNA"/>
</dbReference>
<gene>
    <name evidence="2" type="ORF">JCGZ_21620</name>
</gene>
<dbReference type="Proteomes" id="UP000027138">
    <property type="component" value="Unassembled WGS sequence"/>
</dbReference>
<name>A0A067JNS3_JATCU</name>
<feature type="signal peptide" evidence="1">
    <location>
        <begin position="1"/>
        <end position="28"/>
    </location>
</feature>
<dbReference type="PANTHER" id="PTHR36896:SF2">
    <property type="entry name" value="OS01G0729500 PROTEIN"/>
    <property type="match status" value="1"/>
</dbReference>
<keyword evidence="1" id="KW-0732">Signal</keyword>
<accession>A0A067JNS3</accession>
<organism evidence="2 3">
    <name type="scientific">Jatropha curcas</name>
    <name type="common">Barbados nut</name>
    <dbReference type="NCBI Taxonomy" id="180498"/>
    <lineage>
        <taxon>Eukaryota</taxon>
        <taxon>Viridiplantae</taxon>
        <taxon>Streptophyta</taxon>
        <taxon>Embryophyta</taxon>
        <taxon>Tracheophyta</taxon>
        <taxon>Spermatophyta</taxon>
        <taxon>Magnoliopsida</taxon>
        <taxon>eudicotyledons</taxon>
        <taxon>Gunneridae</taxon>
        <taxon>Pentapetalae</taxon>
        <taxon>rosids</taxon>
        <taxon>fabids</taxon>
        <taxon>Malpighiales</taxon>
        <taxon>Euphorbiaceae</taxon>
        <taxon>Crotonoideae</taxon>
        <taxon>Jatropheae</taxon>
        <taxon>Jatropha</taxon>
    </lineage>
</organism>
<dbReference type="PANTHER" id="PTHR36896">
    <property type="entry name" value="OS01G0729500 PROTEIN"/>
    <property type="match status" value="1"/>
</dbReference>
<proteinExistence type="predicted"/>
<feature type="chain" id="PRO_5001642078" evidence="1">
    <location>
        <begin position="29"/>
        <end position="101"/>
    </location>
</feature>
<reference evidence="2 3" key="1">
    <citation type="journal article" date="2014" name="PLoS ONE">
        <title>Global Analysis of Gene Expression Profiles in Physic Nut (Jatropha curcas L.) Seedlings Exposed to Salt Stress.</title>
        <authorList>
            <person name="Zhang L."/>
            <person name="Zhang C."/>
            <person name="Wu P."/>
            <person name="Chen Y."/>
            <person name="Li M."/>
            <person name="Jiang H."/>
            <person name="Wu G."/>
        </authorList>
    </citation>
    <scope>NUCLEOTIDE SEQUENCE [LARGE SCALE GENOMIC DNA]</scope>
    <source>
        <strain evidence="3">cv. GZQX0401</strain>
        <tissue evidence="2">Young leaves</tissue>
    </source>
</reference>
<dbReference type="AlphaFoldDB" id="A0A067JNS3"/>
<sequence>MALISSTISFSIFLIFLATLLQSSLSYASTTQDPSLIASHRSLLAAQRNAQQQIPNCSGMVARSQCSQNPKCRWCKSEALDDMCFSKIEAWRLPQQVFVCD</sequence>
<protein>
    <submittedName>
        <fullName evidence="2">Uncharacterized protein</fullName>
    </submittedName>
</protein>
<evidence type="ECO:0000256" key="1">
    <source>
        <dbReference type="SAM" id="SignalP"/>
    </source>
</evidence>
<dbReference type="OrthoDB" id="884905at2759"/>